<reference evidence="4 5" key="1">
    <citation type="submission" date="2019-12" db="EMBL/GenBank/DDBJ databases">
        <title>Draft genome sequence of Pseudomonas otitidis recovered from a chicken carcass.</title>
        <authorList>
            <person name="Vieira T.R."/>
            <person name="Oliviera E.F.C."/>
            <person name="Silva N.M.V."/>
            <person name="Sambrano G.E."/>
            <person name="Cibulski S.P."/>
            <person name="Cardoso M.R.I."/>
        </authorList>
    </citation>
    <scope>NUCLEOTIDE SEQUENCE [LARGE SCALE GENOMIC DNA]</scope>
    <source>
        <strain evidence="4 5">25_K</strain>
    </source>
</reference>
<dbReference type="InterPro" id="IPR025392">
    <property type="entry name" value="DUF4124"/>
</dbReference>
<accession>A0A7X3KX23</accession>
<evidence type="ECO:0000256" key="2">
    <source>
        <dbReference type="SAM" id="SignalP"/>
    </source>
</evidence>
<dbReference type="EMBL" id="WTFN01000094">
    <property type="protein sequence ID" value="MWK59404.1"/>
    <property type="molecule type" value="Genomic_DNA"/>
</dbReference>
<evidence type="ECO:0000259" key="3">
    <source>
        <dbReference type="Pfam" id="PF13511"/>
    </source>
</evidence>
<evidence type="ECO:0000313" key="5">
    <source>
        <dbReference type="Proteomes" id="UP000461288"/>
    </source>
</evidence>
<gene>
    <name evidence="4" type="ORF">GO594_25740</name>
</gene>
<feature type="region of interest" description="Disordered" evidence="1">
    <location>
        <begin position="123"/>
        <end position="149"/>
    </location>
</feature>
<feature type="signal peptide" evidence="2">
    <location>
        <begin position="1"/>
        <end position="21"/>
    </location>
</feature>
<feature type="region of interest" description="Disordered" evidence="1">
    <location>
        <begin position="31"/>
        <end position="72"/>
    </location>
</feature>
<organism evidence="4 5">
    <name type="scientific">Metapseudomonas otitidis</name>
    <dbReference type="NCBI Taxonomy" id="319939"/>
    <lineage>
        <taxon>Bacteria</taxon>
        <taxon>Pseudomonadati</taxon>
        <taxon>Pseudomonadota</taxon>
        <taxon>Gammaproteobacteria</taxon>
        <taxon>Pseudomonadales</taxon>
        <taxon>Pseudomonadaceae</taxon>
        <taxon>Metapseudomonas</taxon>
    </lineage>
</organism>
<dbReference type="Proteomes" id="UP000461288">
    <property type="component" value="Unassembled WGS sequence"/>
</dbReference>
<evidence type="ECO:0000256" key="1">
    <source>
        <dbReference type="SAM" id="MobiDB-lite"/>
    </source>
</evidence>
<dbReference type="AlphaFoldDB" id="A0A7X3KX23"/>
<dbReference type="RefSeq" id="WP_160482697.1">
    <property type="nucleotide sequence ID" value="NZ_WTFN01000094.1"/>
</dbReference>
<feature type="domain" description="DUF4124" evidence="3">
    <location>
        <begin position="17"/>
        <end position="64"/>
    </location>
</feature>
<dbReference type="Pfam" id="PF13511">
    <property type="entry name" value="DUF4124"/>
    <property type="match status" value="1"/>
</dbReference>
<name>A0A7X3KX23_9GAMM</name>
<sequence length="149" mass="16722">MKPFALLPLVLAVAHMQPAYAAIYKCPGPSGQVQFSDRPCNGAAESPGSEIKVKPPKVSQPDQQSRSEAELDKEWEDARRFYYVELPDAERKAAELMASPDPKAQDLGRKLAWEAQKGREAFEELKKAHEQRAETKQRYKDALRKLGSP</sequence>
<proteinExistence type="predicted"/>
<comment type="caution">
    <text evidence="4">The sequence shown here is derived from an EMBL/GenBank/DDBJ whole genome shotgun (WGS) entry which is preliminary data.</text>
</comment>
<protein>
    <submittedName>
        <fullName evidence="4">DUF4124 domain-containing protein</fullName>
    </submittedName>
</protein>
<feature type="chain" id="PRO_5030518538" evidence="2">
    <location>
        <begin position="22"/>
        <end position="149"/>
    </location>
</feature>
<evidence type="ECO:0000313" key="4">
    <source>
        <dbReference type="EMBL" id="MWK59404.1"/>
    </source>
</evidence>
<keyword evidence="2" id="KW-0732">Signal</keyword>